<dbReference type="PIRSF" id="PIRSF500176">
    <property type="entry name" value="L_ASNase"/>
    <property type="match status" value="1"/>
</dbReference>
<dbReference type="GeneID" id="54631116"/>
<feature type="chain" id="PRO_5034036250" evidence="1">
    <location>
        <begin position="19"/>
        <end position="328"/>
    </location>
</feature>
<evidence type="ECO:0000313" key="2">
    <source>
        <dbReference type="RefSeq" id="XP_033766808.1"/>
    </source>
</evidence>
<feature type="signal peptide" evidence="1">
    <location>
        <begin position="1"/>
        <end position="18"/>
    </location>
</feature>
<dbReference type="RefSeq" id="XP_033766808.1">
    <property type="nucleotide sequence ID" value="XM_033910917.1"/>
</dbReference>
<evidence type="ECO:0000256" key="1">
    <source>
        <dbReference type="SAM" id="SignalP"/>
    </source>
</evidence>
<dbReference type="VEuPathDB" id="FungiDB:SPAR_H01800"/>
<dbReference type="SUPFAM" id="SSF53774">
    <property type="entry name" value="Glutaminase/Asparaginase"/>
    <property type="match status" value="1"/>
</dbReference>
<keyword evidence="1" id="KW-0732">Signal</keyword>
<dbReference type="KEGG" id="spao:SPAR_H01800"/>
<reference evidence="2" key="2">
    <citation type="submission" date="2020-01" db="EMBL/GenBank/DDBJ databases">
        <title>Population-level Yeast Reference Genomes.</title>
        <authorList>
            <person name="Yue J.-X."/>
        </authorList>
    </citation>
    <scope>NUCLEOTIDE SEQUENCE</scope>
    <source>
        <strain evidence="2">CBS432</strain>
    </source>
</reference>
<reference evidence="2" key="1">
    <citation type="journal article" date="2017" name="Nat. Genet.">
        <title>Contrasting evolutionary genome dynamics between domesticated and wild yeasts.</title>
        <authorList>
            <person name="Yue J.X."/>
            <person name="Li J."/>
            <person name="Aigrain L."/>
            <person name="Hallin J."/>
            <person name="Persson K."/>
            <person name="Oliver K."/>
            <person name="Bergstrom A."/>
            <person name="Coupland P."/>
            <person name="Warringer J."/>
            <person name="Lagomarsino M.C."/>
            <person name="Fischer G."/>
            <person name="Durbin R."/>
            <person name="Liti G."/>
        </authorList>
    </citation>
    <scope>NUCLEOTIDE SEQUENCE</scope>
    <source>
        <strain evidence="2">CBS432</strain>
    </source>
</reference>
<dbReference type="InterPro" id="IPR006034">
    <property type="entry name" value="Asparaginase/glutaminase-like"/>
</dbReference>
<accession>A0A8B8USU5</accession>
<dbReference type="OrthoDB" id="4070114at2759"/>
<protein>
    <submittedName>
        <fullName evidence="2">Sps100p</fullName>
    </submittedName>
</protein>
<proteinExistence type="predicted"/>
<gene>
    <name evidence="2" type="primary">SPS100</name>
    <name evidence="2" type="ORF">SPAR_H01800</name>
</gene>
<dbReference type="AlphaFoldDB" id="A0A8B8USU5"/>
<name>A0A8B8USU5_SACPA</name>
<dbReference type="InterPro" id="IPR036152">
    <property type="entry name" value="Asp/glu_Ase-like_sf"/>
</dbReference>
<reference evidence="2" key="4">
    <citation type="submission" date="2025-08" db="UniProtKB">
        <authorList>
            <consortium name="RefSeq"/>
        </authorList>
    </citation>
    <scope>IDENTIFICATION</scope>
    <source>
        <strain evidence="2">CBS432</strain>
    </source>
</reference>
<organism evidence="2">
    <name type="scientific">Saccharomyces paradoxus</name>
    <name type="common">Yeast</name>
    <name type="synonym">Saccharomyces douglasii</name>
    <dbReference type="NCBI Taxonomy" id="27291"/>
    <lineage>
        <taxon>Eukaryota</taxon>
        <taxon>Fungi</taxon>
        <taxon>Dikarya</taxon>
        <taxon>Ascomycota</taxon>
        <taxon>Saccharomycotina</taxon>
        <taxon>Saccharomycetes</taxon>
        <taxon>Saccharomycetales</taxon>
        <taxon>Saccharomycetaceae</taxon>
        <taxon>Saccharomyces</taxon>
    </lineage>
</organism>
<dbReference type="GO" id="GO:0004067">
    <property type="term" value="F:asparaginase activity"/>
    <property type="evidence" value="ECO:0007669"/>
    <property type="project" value="UniProtKB-UniRule"/>
</dbReference>
<reference evidence="2" key="3">
    <citation type="submission" date="2025-07" db="EMBL/GenBank/DDBJ databases">
        <authorList>
            <consortium name="NCBI Genome Project"/>
        </authorList>
    </citation>
    <scope>NUCLEOTIDE SEQUENCE</scope>
    <source>
        <strain evidence="2">CBS432</strain>
    </source>
</reference>
<dbReference type="PROSITE" id="PS51732">
    <property type="entry name" value="ASN_GLN_ASE_3"/>
    <property type="match status" value="1"/>
</dbReference>
<sequence length="328" mass="34338">MKFTSVLAFFLATLTASATPLGLYKRQNVTSGGGTVPVIITGGPAVSGSQSNVTTTTLFNSTSTLNITQLYQIATQVNQTLQSESSSGIIIVTNWRSIETLSFFCSIVFNTSKTIVITENFLWGVPILGSSHAEGRGTLVAGRDKVVYSGVFPPYTVPVGVLSGQKDVQWFFDACEPTLIASNSTIRTQYSNFTSAQISSNASSGTNTSSSSSGPVVPIIYEEGYSQSLIQSLSSSIQGLVVISSGTSHNSTVTSWTSVDFPVVYASDGSSGHDGSGIGFLSNTSIPQGAISAGYLSPIQAQTLLSIAINNQVTSSSELQQIFPASQQ</sequence>
<dbReference type="PIRSF" id="PIRSF001220">
    <property type="entry name" value="L-ASNase_gatD"/>
    <property type="match status" value="1"/>
</dbReference>